<dbReference type="Proteomes" id="UP000198412">
    <property type="component" value="Unassembled WGS sequence"/>
</dbReference>
<dbReference type="InterPro" id="IPR025737">
    <property type="entry name" value="FApF"/>
</dbReference>
<dbReference type="AlphaFoldDB" id="A0A238X9A2"/>
<evidence type="ECO:0000313" key="1">
    <source>
        <dbReference type="EMBL" id="SNR55202.1"/>
    </source>
</evidence>
<dbReference type="EMBL" id="FZNX01000002">
    <property type="protein sequence ID" value="SNR55202.1"/>
    <property type="molecule type" value="Genomic_DNA"/>
</dbReference>
<accession>A0A238X9A2</accession>
<sequence length="256" mass="28484">MIQNKTIIFILIFFTSIVTFSQEIITDRPDQTESTVTVGKQNFQIESGIIFQNTNDNSVNSFFGPSTLLRYGISDGVELRFVSQYESTEIGLNGANIDYSGFNDLELGVKIQVLKKENSNTEIAFLSHIIIPTGKENLTTNNLGVVNKLAVSHVLIKNVSVGYNIGYDNIERKSSITYSVALGIRLSNTVGFYIEPYGAWGESNTFESNLDTGFTYLVNNNFQLDVSYGVGLNNDMKYLSAGFSWIIPKFLAQNKL</sequence>
<dbReference type="Pfam" id="PF13557">
    <property type="entry name" value="Phenol_MetA_deg"/>
    <property type="match status" value="1"/>
</dbReference>
<gene>
    <name evidence="1" type="ORF">SAMN04488111_1686</name>
</gene>
<proteinExistence type="predicted"/>
<evidence type="ECO:0000313" key="2">
    <source>
        <dbReference type="Proteomes" id="UP000198412"/>
    </source>
</evidence>
<name>A0A238X9A2_9FLAO</name>
<dbReference type="RefSeq" id="WP_089377990.1">
    <property type="nucleotide sequence ID" value="NZ_FZNX01000002.1"/>
</dbReference>
<keyword evidence="2" id="KW-1185">Reference proteome</keyword>
<reference evidence="2" key="1">
    <citation type="submission" date="2017-06" db="EMBL/GenBank/DDBJ databases">
        <authorList>
            <person name="Varghese N."/>
            <person name="Submissions S."/>
        </authorList>
    </citation>
    <scope>NUCLEOTIDE SEQUENCE [LARGE SCALE GENOMIC DNA]</scope>
    <source>
        <strain evidence="2">DSM 27993</strain>
    </source>
</reference>
<protein>
    <submittedName>
        <fullName evidence="1">Putative MetA-pathway of phenol degradation</fullName>
    </submittedName>
</protein>
<dbReference type="OrthoDB" id="1014491at2"/>
<organism evidence="1 2">
    <name type="scientific">Lutibacter flavus</name>
    <dbReference type="NCBI Taxonomy" id="691689"/>
    <lineage>
        <taxon>Bacteria</taxon>
        <taxon>Pseudomonadati</taxon>
        <taxon>Bacteroidota</taxon>
        <taxon>Flavobacteriia</taxon>
        <taxon>Flavobacteriales</taxon>
        <taxon>Flavobacteriaceae</taxon>
        <taxon>Lutibacter</taxon>
    </lineage>
</organism>